<keyword evidence="9" id="KW-0119">Carbohydrate metabolism</keyword>
<dbReference type="Gene3D" id="2.60.40.10">
    <property type="entry name" value="Immunoglobulins"/>
    <property type="match status" value="2"/>
</dbReference>
<dbReference type="AlphaFoldDB" id="A0AAU9CNT2"/>
<organism evidence="13 14">
    <name type="scientific">Fulvitalea axinellae</name>
    <dbReference type="NCBI Taxonomy" id="1182444"/>
    <lineage>
        <taxon>Bacteria</taxon>
        <taxon>Pseudomonadati</taxon>
        <taxon>Bacteroidota</taxon>
        <taxon>Cytophagia</taxon>
        <taxon>Cytophagales</taxon>
        <taxon>Persicobacteraceae</taxon>
        <taxon>Fulvitalea</taxon>
    </lineage>
</organism>
<evidence type="ECO:0000256" key="9">
    <source>
        <dbReference type="ARBA" id="ARBA00023277"/>
    </source>
</evidence>
<keyword evidence="14" id="KW-1185">Reference proteome</keyword>
<dbReference type="Pfam" id="PF00686">
    <property type="entry name" value="CBM_20"/>
    <property type="match status" value="2"/>
</dbReference>
<dbReference type="InterPro" id="IPR002044">
    <property type="entry name" value="CBM20"/>
</dbReference>
<reference evidence="13 14" key="1">
    <citation type="submission" date="2021-12" db="EMBL/GenBank/DDBJ databases">
        <title>Genome sequencing of bacteria with rrn-lacking chromosome and rrn-plasmid.</title>
        <authorList>
            <person name="Anda M."/>
            <person name="Iwasaki W."/>
        </authorList>
    </citation>
    <scope>NUCLEOTIDE SEQUENCE [LARGE SCALE GENOMIC DNA]</scope>
    <source>
        <strain evidence="13 14">DSM 100852</strain>
    </source>
</reference>
<dbReference type="EC" id="2.4.1.25" evidence="4"/>
<dbReference type="GO" id="GO:0004134">
    <property type="term" value="F:4-alpha-glucanotransferase activity"/>
    <property type="evidence" value="ECO:0007669"/>
    <property type="project" value="UniProtKB-EC"/>
</dbReference>
<dbReference type="RefSeq" id="WP_338392320.1">
    <property type="nucleotide sequence ID" value="NZ_AP025314.1"/>
</dbReference>
<accession>A0AAU9CNT2</accession>
<dbReference type="PANTHER" id="PTHR32518:SF3">
    <property type="entry name" value="4-ALPHA-GLUCANOTRANSFERASE"/>
    <property type="match status" value="1"/>
</dbReference>
<gene>
    <name evidence="13" type="ORF">FUAX_32180</name>
</gene>
<dbReference type="InterPro" id="IPR013784">
    <property type="entry name" value="Carb-bd-like_fold"/>
</dbReference>
<evidence type="ECO:0000313" key="14">
    <source>
        <dbReference type="Proteomes" id="UP001348817"/>
    </source>
</evidence>
<dbReference type="KEGG" id="fax:FUAX_32180"/>
<evidence type="ECO:0000259" key="12">
    <source>
        <dbReference type="PROSITE" id="PS51166"/>
    </source>
</evidence>
<sequence>MEIRFDIHYRTVWGQRPGIMGSLKQLGSNNPAKAPMMNTVDGENWYLIIEVPEKDAHSFTYKYFIHNEDNNSFLWEWGDDRAVGKHAKSSKSLCLNDFWRATQREENALYTSAFKNILLKRDLPAIDTKKNGKTPKKLSRLRFQICVPHVSRKYDLCIIGSASALGAWDESKAILMDGKNHPFWHTDIVLGEKDFLEPTSYKYGIYDKATGEIVEWETGADRRIDLSGLPQLAESLTVRTDEAFRFPNGNWRGTGVVIPVFSLRSNQSLGIGEFLDLKPMADWAKNTGLNMIQILPVNDTTAHHSWLDSYPYSAISVFALNPVYLNLEALGKSKDKKASAVLLKKKEELNKLEHVDYGEVIKIKEQYIRSMFLENKAGFLRSKAFKLFFAENEHWIKRYAAFCYLRDLYKTPDFTQWKEFSTFSEKKLEGLCDPKSPHYDEIALHYFTQFHLHKQLLEASDYARSKGVILKGDIPIGIYRHSVDAWVAPELYNMNAQAGAPPDAFAAQGQNWGFPTYNWETMAKDGYAWWTDRLKQLSKYFDAFRIDHILGFFRIWEIPYDSVEGLLGHFNPATPISQQEITDRGIPFDYNRYCKPYIREHMLHDIFGDEAEYVKHEFLNEYDPGYFELKPRFDTQRKVEAFLASDQKMPKEMKSKREFLRAGLYRLISEVIFIPSPSKDEGEGYHPRVTFHDTYSFRELDDWIRHRLDELYIDYFYRRQEGLWQKQAMVKLPAVKDATKMLICGEDLGMVPASVPNVMSELGILGLNIQRMPKDPSQEFFYPNEAPYLSVVSPSSHDMSTIRGWWEEERDTALRFYHNVLGKSDEAPYICEPGLVEEVIAQHLFSPAMWAVFPLQDLMGMDAHIRREDPHEEQINIPSNPKHYWRYRMHLSLEELQDEVSFNNRLRSMIEKSGRLHDD</sequence>
<keyword evidence="7" id="KW-0328">Glycosyltransferase</keyword>
<protein>
    <recommendedName>
        <fullName evidence="5">4-alpha-glucanotransferase</fullName>
        <ecNumber evidence="4">2.4.1.25</ecNumber>
    </recommendedName>
    <alternativeName>
        <fullName evidence="10">Amylomaltase</fullName>
    </alternativeName>
    <alternativeName>
        <fullName evidence="11">Disproportionating enzyme</fullName>
    </alternativeName>
</protein>
<dbReference type="GO" id="GO:0005975">
    <property type="term" value="P:carbohydrate metabolic process"/>
    <property type="evidence" value="ECO:0007669"/>
    <property type="project" value="InterPro"/>
</dbReference>
<dbReference type="GO" id="GO:0005737">
    <property type="term" value="C:cytoplasm"/>
    <property type="evidence" value="ECO:0007669"/>
    <property type="project" value="UniProtKB-SubCell"/>
</dbReference>
<evidence type="ECO:0000256" key="3">
    <source>
        <dbReference type="ARBA" id="ARBA00005684"/>
    </source>
</evidence>
<dbReference type="InterPro" id="IPR017853">
    <property type="entry name" value="GH"/>
</dbReference>
<evidence type="ECO:0000256" key="5">
    <source>
        <dbReference type="ARBA" id="ARBA00020295"/>
    </source>
</evidence>
<dbReference type="Pfam" id="PF02446">
    <property type="entry name" value="Glyco_hydro_77"/>
    <property type="match status" value="1"/>
</dbReference>
<keyword evidence="8" id="KW-0808">Transferase</keyword>
<evidence type="ECO:0000256" key="10">
    <source>
        <dbReference type="ARBA" id="ARBA00031423"/>
    </source>
</evidence>
<dbReference type="PROSITE" id="PS51166">
    <property type="entry name" value="CBM20"/>
    <property type="match status" value="2"/>
</dbReference>
<evidence type="ECO:0000256" key="11">
    <source>
        <dbReference type="ARBA" id="ARBA00031501"/>
    </source>
</evidence>
<comment type="subcellular location">
    <subcellularLocation>
        <location evidence="2">Cytoplasm</location>
    </subcellularLocation>
</comment>
<dbReference type="SUPFAM" id="SSF51445">
    <property type="entry name" value="(Trans)glycosidases"/>
    <property type="match status" value="1"/>
</dbReference>
<dbReference type="InterPro" id="IPR003385">
    <property type="entry name" value="Glyco_hydro_77"/>
</dbReference>
<evidence type="ECO:0000256" key="4">
    <source>
        <dbReference type="ARBA" id="ARBA00012560"/>
    </source>
</evidence>
<dbReference type="Gene3D" id="3.20.20.80">
    <property type="entry name" value="Glycosidases"/>
    <property type="match status" value="2"/>
</dbReference>
<dbReference type="EMBL" id="AP025314">
    <property type="protein sequence ID" value="BDD10786.1"/>
    <property type="molecule type" value="Genomic_DNA"/>
</dbReference>
<evidence type="ECO:0000256" key="1">
    <source>
        <dbReference type="ARBA" id="ARBA00000439"/>
    </source>
</evidence>
<dbReference type="SMART" id="SM01065">
    <property type="entry name" value="CBM_2"/>
    <property type="match status" value="2"/>
</dbReference>
<dbReference type="InterPro" id="IPR013783">
    <property type="entry name" value="Ig-like_fold"/>
</dbReference>
<feature type="domain" description="CBM20" evidence="12">
    <location>
        <begin position="133"/>
        <end position="253"/>
    </location>
</feature>
<feature type="domain" description="CBM20" evidence="12">
    <location>
        <begin position="1"/>
        <end position="101"/>
    </location>
</feature>
<dbReference type="GO" id="GO:2001070">
    <property type="term" value="F:starch binding"/>
    <property type="evidence" value="ECO:0007669"/>
    <property type="project" value="InterPro"/>
</dbReference>
<comment type="similarity">
    <text evidence="3">Belongs to the disproportionating enzyme family.</text>
</comment>
<dbReference type="CDD" id="cd05467">
    <property type="entry name" value="CBM20"/>
    <property type="match status" value="1"/>
</dbReference>
<evidence type="ECO:0000256" key="8">
    <source>
        <dbReference type="ARBA" id="ARBA00022679"/>
    </source>
</evidence>
<evidence type="ECO:0000256" key="6">
    <source>
        <dbReference type="ARBA" id="ARBA00022490"/>
    </source>
</evidence>
<evidence type="ECO:0000313" key="13">
    <source>
        <dbReference type="EMBL" id="BDD10786.1"/>
    </source>
</evidence>
<evidence type="ECO:0000256" key="2">
    <source>
        <dbReference type="ARBA" id="ARBA00004496"/>
    </source>
</evidence>
<dbReference type="SUPFAM" id="SSF49452">
    <property type="entry name" value="Starch-binding domain-like"/>
    <property type="match status" value="2"/>
</dbReference>
<dbReference type="PANTHER" id="PTHR32518">
    <property type="match status" value="1"/>
</dbReference>
<dbReference type="Proteomes" id="UP001348817">
    <property type="component" value="Chromosome"/>
</dbReference>
<proteinExistence type="inferred from homology"/>
<comment type="catalytic activity">
    <reaction evidence="1">
        <text>Transfers a segment of a (1-&gt;4)-alpha-D-glucan to a new position in an acceptor, which may be glucose or a (1-&gt;4)-alpha-D-glucan.</text>
        <dbReference type="EC" id="2.4.1.25"/>
    </reaction>
</comment>
<keyword evidence="6" id="KW-0963">Cytoplasm</keyword>
<name>A0AAU9CNT2_9BACT</name>
<evidence type="ECO:0000256" key="7">
    <source>
        <dbReference type="ARBA" id="ARBA00022676"/>
    </source>
</evidence>